<protein>
    <submittedName>
        <fullName evidence="1">Uncharacterized protein</fullName>
    </submittedName>
</protein>
<comment type="caution">
    <text evidence="1">The sequence shown here is derived from an EMBL/GenBank/DDBJ whole genome shotgun (WGS) entry which is preliminary data.</text>
</comment>
<evidence type="ECO:0000313" key="1">
    <source>
        <dbReference type="EMBL" id="MPM76489.1"/>
    </source>
</evidence>
<sequence length="49" mass="5588">MRETICCDYRRLISEKKIFVNRVVAIYGTGLCAWADHTGGLCGDDHPRF</sequence>
<organism evidence="1">
    <name type="scientific">bioreactor metagenome</name>
    <dbReference type="NCBI Taxonomy" id="1076179"/>
    <lineage>
        <taxon>unclassified sequences</taxon>
        <taxon>metagenomes</taxon>
        <taxon>ecological metagenomes</taxon>
    </lineage>
</organism>
<name>A0A645CHU4_9ZZZZ</name>
<proteinExistence type="predicted"/>
<dbReference type="AlphaFoldDB" id="A0A645CHU4"/>
<reference evidence="1" key="1">
    <citation type="submission" date="2019-08" db="EMBL/GenBank/DDBJ databases">
        <authorList>
            <person name="Kucharzyk K."/>
            <person name="Murdoch R.W."/>
            <person name="Higgins S."/>
            <person name="Loffler F."/>
        </authorList>
    </citation>
    <scope>NUCLEOTIDE SEQUENCE</scope>
</reference>
<dbReference type="EMBL" id="VSSQ01027310">
    <property type="protein sequence ID" value="MPM76489.1"/>
    <property type="molecule type" value="Genomic_DNA"/>
</dbReference>
<gene>
    <name evidence="1" type="ORF">SDC9_123487</name>
</gene>
<accession>A0A645CHU4</accession>